<protein>
    <submittedName>
        <fullName evidence="1">DNA-binding WRKY</fullName>
    </submittedName>
</protein>
<organism evidence="1 2">
    <name type="scientific">Artemisia annua</name>
    <name type="common">Sweet wormwood</name>
    <dbReference type="NCBI Taxonomy" id="35608"/>
    <lineage>
        <taxon>Eukaryota</taxon>
        <taxon>Viridiplantae</taxon>
        <taxon>Streptophyta</taxon>
        <taxon>Embryophyta</taxon>
        <taxon>Tracheophyta</taxon>
        <taxon>Spermatophyta</taxon>
        <taxon>Magnoliopsida</taxon>
        <taxon>eudicotyledons</taxon>
        <taxon>Gunneridae</taxon>
        <taxon>Pentapetalae</taxon>
        <taxon>asterids</taxon>
        <taxon>campanulids</taxon>
        <taxon>Asterales</taxon>
        <taxon>Asteraceae</taxon>
        <taxon>Asteroideae</taxon>
        <taxon>Anthemideae</taxon>
        <taxon>Artemisiinae</taxon>
        <taxon>Artemisia</taxon>
    </lineage>
</organism>
<proteinExistence type="predicted"/>
<dbReference type="GO" id="GO:0003677">
    <property type="term" value="F:DNA binding"/>
    <property type="evidence" value="ECO:0007669"/>
    <property type="project" value="UniProtKB-KW"/>
</dbReference>
<reference evidence="1 2" key="1">
    <citation type="journal article" date="2018" name="Mol. Plant">
        <title>The genome of Artemisia annua provides insight into the evolution of Asteraceae family and artemisinin biosynthesis.</title>
        <authorList>
            <person name="Shen Q."/>
            <person name="Zhang L."/>
            <person name="Liao Z."/>
            <person name="Wang S."/>
            <person name="Yan T."/>
            <person name="Shi P."/>
            <person name="Liu M."/>
            <person name="Fu X."/>
            <person name="Pan Q."/>
            <person name="Wang Y."/>
            <person name="Lv Z."/>
            <person name="Lu X."/>
            <person name="Zhang F."/>
            <person name="Jiang W."/>
            <person name="Ma Y."/>
            <person name="Chen M."/>
            <person name="Hao X."/>
            <person name="Li L."/>
            <person name="Tang Y."/>
            <person name="Lv G."/>
            <person name="Zhou Y."/>
            <person name="Sun X."/>
            <person name="Brodelius P.E."/>
            <person name="Rose J.K.C."/>
            <person name="Tang K."/>
        </authorList>
    </citation>
    <scope>NUCLEOTIDE SEQUENCE [LARGE SCALE GENOMIC DNA]</scope>
    <source>
        <strain evidence="2">cv. Huhao1</strain>
        <tissue evidence="1">Leaf</tissue>
    </source>
</reference>
<gene>
    <name evidence="1" type="ORF">CTI12_AA064380</name>
</gene>
<dbReference type="EMBL" id="PKPP01000343">
    <property type="protein sequence ID" value="PWA93971.1"/>
    <property type="molecule type" value="Genomic_DNA"/>
</dbReference>
<accession>A0A2U1Q7H8</accession>
<evidence type="ECO:0000313" key="2">
    <source>
        <dbReference type="Proteomes" id="UP000245207"/>
    </source>
</evidence>
<evidence type="ECO:0000313" key="1">
    <source>
        <dbReference type="EMBL" id="PWA93971.1"/>
    </source>
</evidence>
<dbReference type="OrthoDB" id="2020099at2759"/>
<keyword evidence="2" id="KW-1185">Reference proteome</keyword>
<keyword evidence="1" id="KW-0238">DNA-binding</keyword>
<dbReference type="STRING" id="35608.A0A2U1Q7H8"/>
<comment type="caution">
    <text evidence="1">The sequence shown here is derived from an EMBL/GenBank/DDBJ whole genome shotgun (WGS) entry which is preliminary data.</text>
</comment>
<dbReference type="AlphaFoldDB" id="A0A2U1Q7H8"/>
<name>A0A2U1Q7H8_ARTAN</name>
<sequence>MDNNKKSLPLSTPYLRPTISIPTSSSVDNLFTAPGETPGPMTLISNFFSDNDAGPDTRTFSQLLAGLSPATLLESPAQSNDSRGLFSFLEQIFNLLSKGFFMVPVIKLDPLRKIDVTTIRWCLTEMQIKLAKKYSKVNEAKPNHRQAISFFRNQKASSIIKCLSETKGYYICHCFLFDQQSSTLCPSPNTHTFLHDHDLPDSGILHYQMRKDNSSSICTIL</sequence>
<dbReference type="Proteomes" id="UP000245207">
    <property type="component" value="Unassembled WGS sequence"/>
</dbReference>